<evidence type="ECO:0000313" key="4">
    <source>
        <dbReference type="Proteomes" id="UP000748531"/>
    </source>
</evidence>
<name>A0A8J4WTD7_9TREM</name>
<comment type="caution">
    <text evidence="3">The sequence shown here is derived from an EMBL/GenBank/DDBJ whole genome shotgun (WGS) entry which is preliminary data.</text>
</comment>
<dbReference type="AlphaFoldDB" id="A0A8J4WTD7"/>
<keyword evidence="2" id="KW-0732">Signal</keyword>
<evidence type="ECO:0000256" key="2">
    <source>
        <dbReference type="SAM" id="SignalP"/>
    </source>
</evidence>
<accession>A0A8J4WTD7</accession>
<feature type="chain" id="PRO_5035325262" evidence="2">
    <location>
        <begin position="24"/>
        <end position="99"/>
    </location>
</feature>
<proteinExistence type="predicted"/>
<reference evidence="3" key="1">
    <citation type="submission" date="2019-05" db="EMBL/GenBank/DDBJ databases">
        <title>Annotation for the trematode Paragonimus heterotremus.</title>
        <authorList>
            <person name="Choi Y.-J."/>
        </authorList>
    </citation>
    <scope>NUCLEOTIDE SEQUENCE</scope>
    <source>
        <strain evidence="3">LC</strain>
    </source>
</reference>
<feature type="region of interest" description="Disordered" evidence="1">
    <location>
        <begin position="43"/>
        <end position="63"/>
    </location>
</feature>
<dbReference type="Proteomes" id="UP000748531">
    <property type="component" value="Unassembled WGS sequence"/>
</dbReference>
<organism evidence="3 4">
    <name type="scientific">Paragonimus heterotremus</name>
    <dbReference type="NCBI Taxonomy" id="100268"/>
    <lineage>
        <taxon>Eukaryota</taxon>
        <taxon>Metazoa</taxon>
        <taxon>Spiralia</taxon>
        <taxon>Lophotrochozoa</taxon>
        <taxon>Platyhelminthes</taxon>
        <taxon>Trematoda</taxon>
        <taxon>Digenea</taxon>
        <taxon>Plagiorchiida</taxon>
        <taxon>Troglotremata</taxon>
        <taxon>Troglotrematidae</taxon>
        <taxon>Paragonimus</taxon>
    </lineage>
</organism>
<evidence type="ECO:0000256" key="1">
    <source>
        <dbReference type="SAM" id="MobiDB-lite"/>
    </source>
</evidence>
<gene>
    <name evidence="3" type="ORF">PHET_11322</name>
</gene>
<keyword evidence="4" id="KW-1185">Reference proteome</keyword>
<evidence type="ECO:0000313" key="3">
    <source>
        <dbReference type="EMBL" id="KAF5396007.1"/>
    </source>
</evidence>
<dbReference type="EMBL" id="LUCH01009477">
    <property type="protein sequence ID" value="KAF5396007.1"/>
    <property type="molecule type" value="Genomic_DNA"/>
</dbReference>
<sequence>MAAFLMISLPSLLASFVCYLCCCLDERYDEPMADESVKELMGPMEDSSITAHRESTSSTRYGKSVFSRSTKQYSELGPVDSKKVVDEKHAAYQEWKKTL</sequence>
<feature type="signal peptide" evidence="2">
    <location>
        <begin position="1"/>
        <end position="23"/>
    </location>
</feature>
<protein>
    <submittedName>
        <fullName evidence="3">Uncharacterized protein</fullName>
    </submittedName>
</protein>